<name>F0R1E9_PHOSB</name>
<feature type="domain" description="DUF4143" evidence="2">
    <location>
        <begin position="199"/>
        <end position="347"/>
    </location>
</feature>
<dbReference type="InterPro" id="IPR027417">
    <property type="entry name" value="P-loop_NTPase"/>
</dbReference>
<dbReference type="SUPFAM" id="SSF52540">
    <property type="entry name" value="P-loop containing nucleoside triphosphate hydrolases"/>
    <property type="match status" value="1"/>
</dbReference>
<dbReference type="PANTHER" id="PTHR33295">
    <property type="entry name" value="ATPASE"/>
    <property type="match status" value="1"/>
</dbReference>
<reference evidence="3 4" key="1">
    <citation type="journal article" date="2011" name="Stand. Genomic Sci.">
        <title>Complete genome sequence of Bacteroides salanitronis type strain (BL78).</title>
        <authorList>
            <person name="Gronow S."/>
            <person name="Held B."/>
            <person name="Lucas S."/>
            <person name="Lapidus A."/>
            <person name="Del Rio T.G."/>
            <person name="Nolan M."/>
            <person name="Tice H."/>
            <person name="Deshpande S."/>
            <person name="Cheng J.F."/>
            <person name="Pitluck S."/>
            <person name="Liolios K."/>
            <person name="Pagani I."/>
            <person name="Ivanova N."/>
            <person name="Mavromatis K."/>
            <person name="Pati A."/>
            <person name="Tapia R."/>
            <person name="Han C."/>
            <person name="Goodwin L."/>
            <person name="Chen A."/>
            <person name="Palaniappan K."/>
            <person name="Land M."/>
            <person name="Hauser L."/>
            <person name="Chang Y.J."/>
            <person name="Jeffries C.D."/>
            <person name="Brambilla E.M."/>
            <person name="Rohde M."/>
            <person name="Goker M."/>
            <person name="Detter J.C."/>
            <person name="Woyke T."/>
            <person name="Bristow J."/>
            <person name="Markowitz V."/>
            <person name="Hugenholtz P."/>
            <person name="Kyrpides N.C."/>
            <person name="Klenk H.P."/>
            <person name="Eisen J.A."/>
        </authorList>
    </citation>
    <scope>NUCLEOTIDE SEQUENCE [LARGE SCALE GENOMIC DNA]</scope>
    <source>
        <strain evidence="3 4">DSM 18170</strain>
    </source>
</reference>
<evidence type="ECO:0000313" key="4">
    <source>
        <dbReference type="Proteomes" id="UP000007486"/>
    </source>
</evidence>
<dbReference type="PANTHER" id="PTHR33295:SF20">
    <property type="entry name" value="ATPASE"/>
    <property type="match status" value="1"/>
</dbReference>
<dbReference type="EMBL" id="CP002530">
    <property type="protein sequence ID" value="ADY37393.1"/>
    <property type="molecule type" value="Genomic_DNA"/>
</dbReference>
<evidence type="ECO:0000313" key="3">
    <source>
        <dbReference type="EMBL" id="ADY37393.1"/>
    </source>
</evidence>
<dbReference type="STRING" id="667015.Bacsa_2861"/>
<dbReference type="Pfam" id="PF13173">
    <property type="entry name" value="AAA_14"/>
    <property type="match status" value="1"/>
</dbReference>
<dbReference type="Pfam" id="PF13635">
    <property type="entry name" value="DUF4143"/>
    <property type="match status" value="1"/>
</dbReference>
<keyword evidence="4" id="KW-1185">Reference proteome</keyword>
<dbReference type="eggNOG" id="COG1373">
    <property type="taxonomic scope" value="Bacteria"/>
</dbReference>
<dbReference type="Proteomes" id="UP000007486">
    <property type="component" value="Chromosome"/>
</dbReference>
<dbReference type="RefSeq" id="WP_013618766.1">
    <property type="nucleotide sequence ID" value="NC_015164.1"/>
</dbReference>
<gene>
    <name evidence="3" type="ordered locus">Bacsa_2861</name>
</gene>
<evidence type="ECO:0008006" key="5">
    <source>
        <dbReference type="Google" id="ProtNLM"/>
    </source>
</evidence>
<dbReference type="Gene3D" id="3.40.50.300">
    <property type="entry name" value="P-loop containing nucleotide triphosphate hydrolases"/>
    <property type="match status" value="1"/>
</dbReference>
<proteinExistence type="predicted"/>
<dbReference type="InterPro" id="IPR041682">
    <property type="entry name" value="AAA_14"/>
</dbReference>
<sequence>MKEKYVNRPIYTEKVRPFIRKQLIKILTGQRRVGKSYIMLQLMDTVKMQYPKANIIYIDKELLSYSEVKDSNSLYDYVSARLTSRPDFLFIDEVQEIDGFQLCLRSLLNENKCDIYCTGSNAKMLSGELATHLGGRYIEIPVHSLSYREFLEFNSLSVSDESLNQYLTLGGMPYLHNLSLDRNVIYEYLRNVYSTIMLKDVVSREAIRNVAFLENLVAYLADNVGSLFSAQNINKYLKSQHINMPTQTILNYLRALCNSYFICKVQRADVNGMKVFEIGEKYYFEDLGLRNAIRMFDYRKDINKLMENVVYIELLRHGYNVYIGKNDTKEVDFIAEKDNEKLYIQVAYMLYDEQTVQREFGGLMEIANHYPKYVITMDTLQNGGSYQGIKQVHLRDFLLAEDKGKL</sequence>
<dbReference type="KEGG" id="bsa:Bacsa_2861"/>
<evidence type="ECO:0000259" key="2">
    <source>
        <dbReference type="Pfam" id="PF13635"/>
    </source>
</evidence>
<dbReference type="InterPro" id="IPR025420">
    <property type="entry name" value="DUF4143"/>
</dbReference>
<dbReference type="HOGENOM" id="CLU_041527_1_1_10"/>
<protein>
    <recommendedName>
        <fullName evidence="5">ATPase</fullName>
    </recommendedName>
</protein>
<organism evidence="3 4">
    <name type="scientific">Phocaeicola salanitronis (strain DSM 18170 / JCM 13657 / CCUG 60908 / BL78)</name>
    <name type="common">Bacteroides salanitronis</name>
    <dbReference type="NCBI Taxonomy" id="667015"/>
    <lineage>
        <taxon>Bacteria</taxon>
        <taxon>Pseudomonadati</taxon>
        <taxon>Bacteroidota</taxon>
        <taxon>Bacteroidia</taxon>
        <taxon>Bacteroidales</taxon>
        <taxon>Bacteroidaceae</taxon>
        <taxon>Phocaeicola</taxon>
    </lineage>
</organism>
<dbReference type="AlphaFoldDB" id="F0R1E9"/>
<accession>F0R1E9</accession>
<dbReference type="OrthoDB" id="9801840at2"/>
<evidence type="ECO:0000259" key="1">
    <source>
        <dbReference type="Pfam" id="PF13173"/>
    </source>
</evidence>
<feature type="domain" description="AAA" evidence="1">
    <location>
        <begin position="23"/>
        <end position="151"/>
    </location>
</feature>